<dbReference type="Pfam" id="PF02308">
    <property type="entry name" value="MgtC"/>
    <property type="match status" value="1"/>
</dbReference>
<keyword evidence="7" id="KW-0997">Cell inner membrane</keyword>
<dbReference type="RefSeq" id="WP_074751145.1">
    <property type="nucleotide sequence ID" value="NZ_FNCO01000002.1"/>
</dbReference>
<reference evidence="11" key="1">
    <citation type="submission" date="2016-10" db="EMBL/GenBank/DDBJ databases">
        <authorList>
            <person name="Varghese N."/>
            <person name="Submissions S."/>
        </authorList>
    </citation>
    <scope>NUCLEOTIDE SEQUENCE [LARGE SCALE GENOMIC DNA]</scope>
    <source>
        <strain evidence="11">ATCC 700689</strain>
    </source>
</reference>
<feature type="domain" description="MgtC/SapB/SrpB/YhiD N-terminal" evidence="9">
    <location>
        <begin position="32"/>
        <end position="155"/>
    </location>
</feature>
<evidence type="ECO:0000256" key="6">
    <source>
        <dbReference type="ARBA" id="ARBA00023136"/>
    </source>
</evidence>
<evidence type="ECO:0000256" key="7">
    <source>
        <dbReference type="RuleBase" id="RU365041"/>
    </source>
</evidence>
<dbReference type="InterPro" id="IPR049177">
    <property type="entry name" value="MgtC_SapB_SrpB_YhiD_N"/>
</dbReference>
<dbReference type="EMBL" id="FNCO01000002">
    <property type="protein sequence ID" value="SDG62342.1"/>
    <property type="molecule type" value="Genomic_DNA"/>
</dbReference>
<feature type="transmembrane region" description="Helical" evidence="7">
    <location>
        <begin position="28"/>
        <end position="45"/>
    </location>
</feature>
<dbReference type="PANTHER" id="PTHR33778">
    <property type="entry name" value="PROTEIN MGTC"/>
    <property type="match status" value="1"/>
</dbReference>
<evidence type="ECO:0000256" key="1">
    <source>
        <dbReference type="ARBA" id="ARBA00004651"/>
    </source>
</evidence>
<dbReference type="OrthoDB" id="9811198at2"/>
<keyword evidence="6 7" id="KW-0472">Membrane</keyword>
<accession>A0A1G7VR93</accession>
<dbReference type="GO" id="GO:0005886">
    <property type="term" value="C:plasma membrane"/>
    <property type="evidence" value="ECO:0007669"/>
    <property type="project" value="UniProtKB-SubCell"/>
</dbReference>
<feature type="region of interest" description="Disordered" evidence="8">
    <location>
        <begin position="161"/>
        <end position="181"/>
    </location>
</feature>
<evidence type="ECO:0000256" key="8">
    <source>
        <dbReference type="SAM" id="MobiDB-lite"/>
    </source>
</evidence>
<keyword evidence="11" id="KW-1185">Reference proteome</keyword>
<organism evidence="10 11">
    <name type="scientific">Pseudomonas abietaniphila</name>
    <dbReference type="NCBI Taxonomy" id="89065"/>
    <lineage>
        <taxon>Bacteria</taxon>
        <taxon>Pseudomonadati</taxon>
        <taxon>Pseudomonadota</taxon>
        <taxon>Gammaproteobacteria</taxon>
        <taxon>Pseudomonadales</taxon>
        <taxon>Pseudomonadaceae</taxon>
        <taxon>Pseudomonas</taxon>
    </lineage>
</organism>
<proteinExistence type="inferred from homology"/>
<comment type="similarity">
    <text evidence="2 7">Belongs to the MgtC/SapB family.</text>
</comment>
<name>A0A1G7VR93_9PSED</name>
<feature type="transmembrane region" description="Helical" evidence="7">
    <location>
        <begin position="114"/>
        <end position="133"/>
    </location>
</feature>
<sequence>MNAWWQEVVETLRSEFSDITDASQLTRVTVRLVIAAVLGGILGFEREHKGKAAGVRTHMLVCMGAALFVLVPRLAGADDAALSRVVQGIVAGIGFLGAGTILKGDKLSTHQVKGLTTAAGLWMTAAIGIAAGMGRETTAVLSTILALGIFSLVPLIVERFDSPQEKEKDPERNTGGDSHPP</sequence>
<keyword evidence="3" id="KW-1003">Cell membrane</keyword>
<evidence type="ECO:0000256" key="5">
    <source>
        <dbReference type="ARBA" id="ARBA00022989"/>
    </source>
</evidence>
<feature type="transmembrane region" description="Helical" evidence="7">
    <location>
        <begin position="57"/>
        <end position="75"/>
    </location>
</feature>
<feature type="transmembrane region" description="Helical" evidence="7">
    <location>
        <begin position="139"/>
        <end position="157"/>
    </location>
</feature>
<evidence type="ECO:0000256" key="4">
    <source>
        <dbReference type="ARBA" id="ARBA00022692"/>
    </source>
</evidence>
<evidence type="ECO:0000259" key="9">
    <source>
        <dbReference type="Pfam" id="PF02308"/>
    </source>
</evidence>
<evidence type="ECO:0000313" key="10">
    <source>
        <dbReference type="EMBL" id="SDG62342.1"/>
    </source>
</evidence>
<evidence type="ECO:0000256" key="2">
    <source>
        <dbReference type="ARBA" id="ARBA00009298"/>
    </source>
</evidence>
<keyword evidence="4 7" id="KW-0812">Transmembrane</keyword>
<dbReference type="PRINTS" id="PR01837">
    <property type="entry name" value="MGTCSAPBPROT"/>
</dbReference>
<dbReference type="PANTHER" id="PTHR33778:SF1">
    <property type="entry name" value="MAGNESIUM TRANSPORTER YHID-RELATED"/>
    <property type="match status" value="1"/>
</dbReference>
<gene>
    <name evidence="10" type="ORF">SAMN05216605_102595</name>
</gene>
<feature type="transmembrane region" description="Helical" evidence="7">
    <location>
        <begin position="81"/>
        <end position="102"/>
    </location>
</feature>
<dbReference type="InterPro" id="IPR003416">
    <property type="entry name" value="MgtC/SapB/SrpB/YhiD_fam"/>
</dbReference>
<comment type="subcellular location">
    <subcellularLocation>
        <location evidence="7">Cell inner membrane</location>
        <topology evidence="7">Multi-pass membrane protein</topology>
    </subcellularLocation>
    <subcellularLocation>
        <location evidence="1">Cell membrane</location>
        <topology evidence="1">Multi-pass membrane protein</topology>
    </subcellularLocation>
</comment>
<evidence type="ECO:0000256" key="3">
    <source>
        <dbReference type="ARBA" id="ARBA00022475"/>
    </source>
</evidence>
<keyword evidence="5 7" id="KW-1133">Transmembrane helix</keyword>
<dbReference type="AlphaFoldDB" id="A0A1G7VR93"/>
<evidence type="ECO:0000313" key="11">
    <source>
        <dbReference type="Proteomes" id="UP000182894"/>
    </source>
</evidence>
<protein>
    <recommendedName>
        <fullName evidence="7">Protein MgtC</fullName>
    </recommendedName>
</protein>
<dbReference type="STRING" id="89065.SAMN05216605_102595"/>
<dbReference type="Proteomes" id="UP000182894">
    <property type="component" value="Unassembled WGS sequence"/>
</dbReference>